<proteinExistence type="predicted"/>
<organism evidence="2 3">
    <name type="scientific">Bhargavaea ginsengi</name>
    <dbReference type="NCBI Taxonomy" id="426757"/>
    <lineage>
        <taxon>Bacteria</taxon>
        <taxon>Bacillati</taxon>
        <taxon>Bacillota</taxon>
        <taxon>Bacilli</taxon>
        <taxon>Bacillales</taxon>
        <taxon>Caryophanaceae</taxon>
        <taxon>Bhargavaea</taxon>
    </lineage>
</organism>
<dbReference type="Proteomes" id="UP000199200">
    <property type="component" value="Unassembled WGS sequence"/>
</dbReference>
<evidence type="ECO:0000313" key="3">
    <source>
        <dbReference type="Proteomes" id="UP000199200"/>
    </source>
</evidence>
<sequence>MGMIEFVSILAMVLVTGAIAAVIWTAVFLNSRRNGWILLAFLIFLGAHQIYNAF</sequence>
<keyword evidence="1" id="KW-0472">Membrane</keyword>
<evidence type="ECO:0000313" key="2">
    <source>
        <dbReference type="EMBL" id="SEJ54896.1"/>
    </source>
</evidence>
<dbReference type="AlphaFoldDB" id="A0A1H6ZQD8"/>
<dbReference type="EMBL" id="FNZF01000003">
    <property type="protein sequence ID" value="SEJ54896.1"/>
    <property type="molecule type" value="Genomic_DNA"/>
</dbReference>
<keyword evidence="1" id="KW-1133">Transmembrane helix</keyword>
<feature type="transmembrane region" description="Helical" evidence="1">
    <location>
        <begin position="6"/>
        <end position="29"/>
    </location>
</feature>
<accession>A0A1H6ZQD8</accession>
<reference evidence="3" key="1">
    <citation type="submission" date="2016-10" db="EMBL/GenBank/DDBJ databases">
        <authorList>
            <person name="Varghese N."/>
            <person name="Submissions S."/>
        </authorList>
    </citation>
    <scope>NUCLEOTIDE SEQUENCE [LARGE SCALE GENOMIC DNA]</scope>
    <source>
        <strain evidence="3">CGMCC 1.6763</strain>
    </source>
</reference>
<evidence type="ECO:0000256" key="1">
    <source>
        <dbReference type="SAM" id="Phobius"/>
    </source>
</evidence>
<keyword evidence="3" id="KW-1185">Reference proteome</keyword>
<gene>
    <name evidence="2" type="ORF">SAMN04488127_2183</name>
</gene>
<feature type="transmembrane region" description="Helical" evidence="1">
    <location>
        <begin position="36"/>
        <end position="53"/>
    </location>
</feature>
<protein>
    <submittedName>
        <fullName evidence="2">Uncharacterized protein</fullName>
    </submittedName>
</protein>
<dbReference type="RefSeq" id="WP_177168356.1">
    <property type="nucleotide sequence ID" value="NZ_FNZF01000003.1"/>
</dbReference>
<name>A0A1H6ZQD8_9BACL</name>
<keyword evidence="1" id="KW-0812">Transmembrane</keyword>